<name>A0A177DA12_ALTAL</name>
<dbReference type="EMBL" id="KV441490">
    <property type="protein sequence ID" value="OAG16366.1"/>
    <property type="molecule type" value="Genomic_DNA"/>
</dbReference>
<evidence type="ECO:0000256" key="3">
    <source>
        <dbReference type="ARBA" id="ARBA00004370"/>
    </source>
</evidence>
<keyword evidence="9" id="KW-1185">Reference proteome</keyword>
<evidence type="ECO:0000256" key="5">
    <source>
        <dbReference type="ARBA" id="ARBA00022824"/>
    </source>
</evidence>
<dbReference type="RefSeq" id="XP_018381787.1">
    <property type="nucleotide sequence ID" value="XM_018529952.1"/>
</dbReference>
<dbReference type="Gene3D" id="3.40.50.1820">
    <property type="entry name" value="alpha/beta hydrolase"/>
    <property type="match status" value="1"/>
</dbReference>
<dbReference type="GeneID" id="29115546"/>
<dbReference type="PANTHER" id="PTHR48182">
    <property type="entry name" value="PROTEIN SERAC1"/>
    <property type="match status" value="1"/>
</dbReference>
<keyword evidence="5" id="KW-0256">Endoplasmic reticulum</keyword>
<evidence type="ECO:0000256" key="6">
    <source>
        <dbReference type="ARBA" id="ARBA00023128"/>
    </source>
</evidence>
<dbReference type="KEGG" id="aalt:CC77DRAFT_1098496"/>
<proteinExistence type="predicted"/>
<comment type="subcellular location">
    <subcellularLocation>
        <location evidence="2">Endoplasmic reticulum</location>
    </subcellularLocation>
    <subcellularLocation>
        <location evidence="3">Membrane</location>
    </subcellularLocation>
    <subcellularLocation>
        <location evidence="1">Mitochondrion</location>
    </subcellularLocation>
</comment>
<evidence type="ECO:0000256" key="7">
    <source>
        <dbReference type="ARBA" id="ARBA00023136"/>
    </source>
</evidence>
<dbReference type="GO" id="GO:0016020">
    <property type="term" value="C:membrane"/>
    <property type="evidence" value="ECO:0007669"/>
    <property type="project" value="UniProtKB-SubCell"/>
</dbReference>
<comment type="pathway">
    <text evidence="4">Mycotoxin biosynthesis.</text>
</comment>
<dbReference type="STRING" id="5599.A0A177DA12"/>
<dbReference type="GO" id="GO:0005739">
    <property type="term" value="C:mitochondrion"/>
    <property type="evidence" value="ECO:0007669"/>
    <property type="project" value="UniProtKB-SubCell"/>
</dbReference>
<dbReference type="Proteomes" id="UP000077248">
    <property type="component" value="Unassembled WGS sequence"/>
</dbReference>
<dbReference type="SUPFAM" id="SSF53474">
    <property type="entry name" value="alpha/beta-Hydrolases"/>
    <property type="match status" value="1"/>
</dbReference>
<gene>
    <name evidence="8" type="ORF">CC77DRAFT_1098496</name>
</gene>
<keyword evidence="7" id="KW-0472">Membrane</keyword>
<evidence type="ECO:0000313" key="9">
    <source>
        <dbReference type="Proteomes" id="UP000077248"/>
    </source>
</evidence>
<protein>
    <submittedName>
        <fullName evidence="8">Putative ribonuclease p/mrp subunit</fullName>
    </submittedName>
</protein>
<evidence type="ECO:0000256" key="1">
    <source>
        <dbReference type="ARBA" id="ARBA00004173"/>
    </source>
</evidence>
<evidence type="ECO:0000313" key="8">
    <source>
        <dbReference type="EMBL" id="OAG16366.1"/>
    </source>
</evidence>
<dbReference type="InterPro" id="IPR052374">
    <property type="entry name" value="SERAC1"/>
</dbReference>
<dbReference type="AlphaFoldDB" id="A0A177DA12"/>
<dbReference type="PANTHER" id="PTHR48182:SF2">
    <property type="entry name" value="PROTEIN SERAC1"/>
    <property type="match status" value="1"/>
</dbReference>
<dbReference type="VEuPathDB" id="FungiDB:CC77DRAFT_1098496"/>
<dbReference type="OMA" id="SMPDLNR"/>
<dbReference type="GO" id="GO:0005783">
    <property type="term" value="C:endoplasmic reticulum"/>
    <property type="evidence" value="ECO:0007669"/>
    <property type="project" value="UniProtKB-SubCell"/>
</dbReference>
<keyword evidence="6" id="KW-0496">Mitochondrion</keyword>
<accession>A0A177DA12</accession>
<evidence type="ECO:0000256" key="2">
    <source>
        <dbReference type="ARBA" id="ARBA00004240"/>
    </source>
</evidence>
<evidence type="ECO:0000256" key="4">
    <source>
        <dbReference type="ARBA" id="ARBA00004685"/>
    </source>
</evidence>
<sequence length="346" mass="37830">MADDNGLGAVIFEPSEPKKATVDIVFVHGLGGNRINTWTYAPGTPEKVFWPKDHLPQICPEARILSFGYNSAFAHFYPFYGPKNIPVGTTIDNHSTALFQSLIGLRDRTESTDRPIIFIAHSLGGLVVANALSRQHGADEAAVSLVNHTGGVVFLGTPFEGSSKAEWGRTALRVVDCFSDTKKEDVKDLEERSAKLVSINEAFLKFLKARDRSGAPVEVECFFEALSLKILGKRFLIVPKKSAVLPGIDGQSIEANHVDMCKFADEERSGFRSISEKLSQWIKAMHEIPAKTGDQDHGVHLTTTFNGAIDNNRGVVAGSVYTPAKDGIRMIGTQYIRCDDGNVPNQ</sequence>
<reference evidence="8 9" key="1">
    <citation type="submission" date="2016-05" db="EMBL/GenBank/DDBJ databases">
        <title>Comparative analysis of secretome profiles of manganese(II)-oxidizing ascomycete fungi.</title>
        <authorList>
            <consortium name="DOE Joint Genome Institute"/>
            <person name="Zeiner C.A."/>
            <person name="Purvine S.O."/>
            <person name="Zink E.M."/>
            <person name="Wu S."/>
            <person name="Pasa-Tolic L."/>
            <person name="Chaput D.L."/>
            <person name="Haridas S."/>
            <person name="Grigoriev I.V."/>
            <person name="Santelli C.M."/>
            <person name="Hansel C.M."/>
        </authorList>
    </citation>
    <scope>NUCLEOTIDE SEQUENCE [LARGE SCALE GENOMIC DNA]</scope>
    <source>
        <strain evidence="8 9">SRC1lrK2f</strain>
    </source>
</reference>
<dbReference type="InterPro" id="IPR029058">
    <property type="entry name" value="AB_hydrolase_fold"/>
</dbReference>
<organism evidence="8 9">
    <name type="scientific">Alternaria alternata</name>
    <name type="common">Alternaria rot fungus</name>
    <name type="synonym">Torula alternata</name>
    <dbReference type="NCBI Taxonomy" id="5599"/>
    <lineage>
        <taxon>Eukaryota</taxon>
        <taxon>Fungi</taxon>
        <taxon>Dikarya</taxon>
        <taxon>Ascomycota</taxon>
        <taxon>Pezizomycotina</taxon>
        <taxon>Dothideomycetes</taxon>
        <taxon>Pleosporomycetidae</taxon>
        <taxon>Pleosporales</taxon>
        <taxon>Pleosporineae</taxon>
        <taxon>Pleosporaceae</taxon>
        <taxon>Alternaria</taxon>
        <taxon>Alternaria sect. Alternaria</taxon>
        <taxon>Alternaria alternata complex</taxon>
    </lineage>
</organism>